<keyword evidence="4 13" id="KW-0812">Transmembrane</keyword>
<dbReference type="Pfam" id="PF00083">
    <property type="entry name" value="Sugar_tr"/>
    <property type="match status" value="1"/>
</dbReference>
<evidence type="ECO:0000256" key="5">
    <source>
        <dbReference type="ARBA" id="ARBA00022723"/>
    </source>
</evidence>
<dbReference type="FunFam" id="1.20.1250.20:FF:000090">
    <property type="entry name" value="MFS sugar transporter, putative"/>
    <property type="match status" value="1"/>
</dbReference>
<dbReference type="PROSITE" id="PS50850">
    <property type="entry name" value="MFS"/>
    <property type="match status" value="1"/>
</dbReference>
<feature type="domain" description="Major facilitator superfamily (MFS) profile" evidence="14">
    <location>
        <begin position="41"/>
        <end position="486"/>
    </location>
</feature>
<sequence length="843" mass="91243">MSSSAGYRLLQQGESSESSPPQSEEDIIMGKRLGVFRASYVVALCCIGSFLFAYDTGIVGGVLTLASFQHDFRYTKAEKTQVNSNCVSILQAGAFFGCFGIWPLTSRLGRRWGFIIASVVFCIGTIMQIVNSHSIGLFYAGRVIAGLGTGAATVLVPMFSAEMAPKEIRGKLGSCFQLFFATGVCISYWVDYAAQAGISDSSSTQWQVPVGLQLVPGALLGMGMLLVKESTRWLAKKGRNEEAYASLLWVRGGVDSPEIRAEFSEILAGVELEIRQSEGLTWKELLLPSSRYRMFVAITIQLSAQLTGNTSLAYYAPQIFATIGAGNKTLFITGFFGIIKMAGVLTFIIFFVERVGRRVPFMAGAFAMGTFMLIIALIVDKHPPKASATGITSSGAAGIAMVYLEAFSFNMSWGPLPWLYIGEIFPNRIREIGIATGAASQWLFNFVMSQITPHAIDNIGWRTFLMFAIFNYAVIVYSYFFLKETKGKSLEEMEVVFGTVERLPSKDDEEVESQAGQEPAQPRELHETGLPRRGDKPPPPTIPRAQRGLPPKRPLRHVAHTIAISSAKGGVGKSTLAANLALSFSRHGLRTGLLDTDIFGPSVPTLLGLTDPALTQPSLTPDKQLIPLTSHGLRSMSIGYLLPSESAPVAWRGLMVMKALQQQLHEVDWSPGLDILVLDMPPGTGDVQLTIGQQVALSGAVVVSTPQDIALKDAVKGVEMFRKMDINVLGMVQNMSVFVCPHCGAETKIFAHASADTHTHTQTHTPSGHDSPKREGMGGAQAKAKELGVDFLGDIPLDARICADADRGMPTVVAEEASGVKVNTGYYERIAEKVARKIGLAWT</sequence>
<dbReference type="GO" id="GO:0016226">
    <property type="term" value="P:iron-sulfur cluster assembly"/>
    <property type="evidence" value="ECO:0007669"/>
    <property type="project" value="InterPro"/>
</dbReference>
<evidence type="ECO:0000256" key="3">
    <source>
        <dbReference type="ARBA" id="ARBA00022448"/>
    </source>
</evidence>
<dbReference type="PROSITE" id="PS00217">
    <property type="entry name" value="SUGAR_TRANSPORT_2"/>
    <property type="match status" value="1"/>
</dbReference>
<dbReference type="InterPro" id="IPR019591">
    <property type="entry name" value="Mrp/NBP35_ATP-bd"/>
</dbReference>
<dbReference type="Proteomes" id="UP001345827">
    <property type="component" value="Unassembled WGS sequence"/>
</dbReference>
<dbReference type="FunFam" id="3.40.50.300:FF:001278">
    <property type="entry name" value="Iron-sulfur cluster carrier protein"/>
    <property type="match status" value="1"/>
</dbReference>
<dbReference type="InterPro" id="IPR005828">
    <property type="entry name" value="MFS_sugar_transport-like"/>
</dbReference>
<feature type="region of interest" description="Disordered" evidence="12">
    <location>
        <begin position="1"/>
        <end position="24"/>
    </location>
</feature>
<evidence type="ECO:0000256" key="8">
    <source>
        <dbReference type="ARBA" id="ARBA00022989"/>
    </source>
</evidence>
<feature type="transmembrane region" description="Helical" evidence="13">
    <location>
        <begin position="112"/>
        <end position="130"/>
    </location>
</feature>
<dbReference type="GO" id="GO:0005524">
    <property type="term" value="F:ATP binding"/>
    <property type="evidence" value="ECO:0007669"/>
    <property type="project" value="UniProtKB-KW"/>
</dbReference>
<evidence type="ECO:0000256" key="12">
    <source>
        <dbReference type="SAM" id="MobiDB-lite"/>
    </source>
</evidence>
<feature type="compositionally biased region" description="Basic and acidic residues" evidence="12">
    <location>
        <begin position="521"/>
        <end position="536"/>
    </location>
</feature>
<dbReference type="AlphaFoldDB" id="A0AAV9Q8P3"/>
<dbReference type="PANTHER" id="PTHR48022:SF4">
    <property type="entry name" value="MAJOR FACILITATOR SUPERFAMILY (MFS) PROFILE DOMAIN-CONTAINING PROTEIN-RELATED"/>
    <property type="match status" value="1"/>
</dbReference>
<name>A0AAV9Q8P3_9PEZI</name>
<keyword evidence="3" id="KW-0813">Transport</keyword>
<dbReference type="GO" id="GO:0046872">
    <property type="term" value="F:metal ion binding"/>
    <property type="evidence" value="ECO:0007669"/>
    <property type="project" value="UniProtKB-KW"/>
</dbReference>
<dbReference type="CDD" id="cd02037">
    <property type="entry name" value="Mrp_NBP35"/>
    <property type="match status" value="1"/>
</dbReference>
<evidence type="ECO:0000256" key="1">
    <source>
        <dbReference type="ARBA" id="ARBA00004141"/>
    </source>
</evidence>
<feature type="compositionally biased region" description="Low complexity" evidence="12">
    <location>
        <begin position="11"/>
        <end position="22"/>
    </location>
</feature>
<evidence type="ECO:0000256" key="11">
    <source>
        <dbReference type="ARBA" id="ARBA00023136"/>
    </source>
</evidence>
<keyword evidence="8 13" id="KW-1133">Transmembrane helix</keyword>
<accession>A0AAV9Q8P3</accession>
<dbReference type="PANTHER" id="PTHR48022">
    <property type="entry name" value="PLASTIDIC GLUCOSE TRANSPORTER 4"/>
    <property type="match status" value="1"/>
</dbReference>
<feature type="transmembrane region" description="Helical" evidence="13">
    <location>
        <begin position="172"/>
        <end position="190"/>
    </location>
</feature>
<feature type="transmembrane region" description="Helical" evidence="13">
    <location>
        <begin position="88"/>
        <end position="105"/>
    </location>
</feature>
<dbReference type="InterPro" id="IPR027417">
    <property type="entry name" value="P-loop_NTPase"/>
</dbReference>
<dbReference type="InterPro" id="IPR005829">
    <property type="entry name" value="Sugar_transporter_CS"/>
</dbReference>
<dbReference type="InterPro" id="IPR036259">
    <property type="entry name" value="MFS_trans_sf"/>
</dbReference>
<dbReference type="Gene3D" id="3.40.50.300">
    <property type="entry name" value="P-loop containing nucleotide triphosphate hydrolases"/>
    <property type="match status" value="1"/>
</dbReference>
<evidence type="ECO:0000313" key="16">
    <source>
        <dbReference type="Proteomes" id="UP001345827"/>
    </source>
</evidence>
<dbReference type="InterPro" id="IPR003663">
    <property type="entry name" value="Sugar/inositol_transpt"/>
</dbReference>
<dbReference type="EMBL" id="JAXLQG010000007">
    <property type="protein sequence ID" value="KAK5537529.1"/>
    <property type="molecule type" value="Genomic_DNA"/>
</dbReference>
<dbReference type="NCBIfam" id="TIGR00879">
    <property type="entry name" value="SP"/>
    <property type="match status" value="1"/>
</dbReference>
<dbReference type="GO" id="GO:0005351">
    <property type="term" value="F:carbohydrate:proton symporter activity"/>
    <property type="evidence" value="ECO:0007669"/>
    <property type="project" value="TreeGrafter"/>
</dbReference>
<keyword evidence="6" id="KW-0547">Nucleotide-binding</keyword>
<dbReference type="HAMAP" id="MF_02040">
    <property type="entry name" value="Mrp_NBP35"/>
    <property type="match status" value="1"/>
</dbReference>
<evidence type="ECO:0000256" key="7">
    <source>
        <dbReference type="ARBA" id="ARBA00022840"/>
    </source>
</evidence>
<feature type="transmembrane region" description="Helical" evidence="13">
    <location>
        <begin position="329"/>
        <end position="352"/>
    </location>
</feature>
<dbReference type="PROSITE" id="PS00216">
    <property type="entry name" value="SUGAR_TRANSPORT_1"/>
    <property type="match status" value="1"/>
</dbReference>
<feature type="region of interest" description="Disordered" evidence="12">
    <location>
        <begin position="756"/>
        <end position="780"/>
    </location>
</feature>
<dbReference type="InterPro" id="IPR033756">
    <property type="entry name" value="YlxH/NBP35"/>
</dbReference>
<keyword evidence="16" id="KW-1185">Reference proteome</keyword>
<dbReference type="Gene3D" id="1.20.1250.20">
    <property type="entry name" value="MFS general substrate transporter like domains"/>
    <property type="match status" value="1"/>
</dbReference>
<feature type="transmembrane region" description="Helical" evidence="13">
    <location>
        <begin position="399"/>
        <end position="420"/>
    </location>
</feature>
<evidence type="ECO:0000256" key="13">
    <source>
        <dbReference type="SAM" id="Phobius"/>
    </source>
</evidence>
<evidence type="ECO:0000256" key="9">
    <source>
        <dbReference type="ARBA" id="ARBA00023004"/>
    </source>
</evidence>
<dbReference type="PRINTS" id="PR00171">
    <property type="entry name" value="SUGRTRNSPORT"/>
</dbReference>
<reference evidence="15 16" key="1">
    <citation type="submission" date="2023-06" db="EMBL/GenBank/DDBJ databases">
        <title>Black Yeasts Isolated from many extreme environments.</title>
        <authorList>
            <person name="Coleine C."/>
            <person name="Stajich J.E."/>
            <person name="Selbmann L."/>
        </authorList>
    </citation>
    <scope>NUCLEOTIDE SEQUENCE [LARGE SCALE GENOMIC DNA]</scope>
    <source>
        <strain evidence="15 16">CCFEE 5887</strain>
    </source>
</reference>
<dbReference type="InterPro" id="IPR020846">
    <property type="entry name" value="MFS_dom"/>
</dbReference>
<feature type="transmembrane region" description="Helical" evidence="13">
    <location>
        <begin position="210"/>
        <end position="227"/>
    </location>
</feature>
<evidence type="ECO:0000256" key="2">
    <source>
        <dbReference type="ARBA" id="ARBA00010992"/>
    </source>
</evidence>
<dbReference type="InterPro" id="IPR050360">
    <property type="entry name" value="MFS_Sugar_Transporters"/>
</dbReference>
<organism evidence="15 16">
    <name type="scientific">Vermiconidia calcicola</name>
    <dbReference type="NCBI Taxonomy" id="1690605"/>
    <lineage>
        <taxon>Eukaryota</taxon>
        <taxon>Fungi</taxon>
        <taxon>Dikarya</taxon>
        <taxon>Ascomycota</taxon>
        <taxon>Pezizomycotina</taxon>
        <taxon>Dothideomycetes</taxon>
        <taxon>Dothideomycetidae</taxon>
        <taxon>Mycosphaerellales</taxon>
        <taxon>Extremaceae</taxon>
        <taxon>Vermiconidia</taxon>
    </lineage>
</organism>
<dbReference type="SUPFAM" id="SSF103473">
    <property type="entry name" value="MFS general substrate transporter"/>
    <property type="match status" value="1"/>
</dbReference>
<keyword evidence="11 13" id="KW-0472">Membrane</keyword>
<comment type="caution">
    <text evidence="15">The sequence shown here is derived from an EMBL/GenBank/DDBJ whole genome shotgun (WGS) entry which is preliminary data.</text>
</comment>
<proteinExistence type="inferred from homology"/>
<feature type="transmembrane region" description="Helical" evidence="13">
    <location>
        <begin position="463"/>
        <end position="482"/>
    </location>
</feature>
<feature type="transmembrane region" description="Helical" evidence="13">
    <location>
        <begin position="295"/>
        <end position="317"/>
    </location>
</feature>
<evidence type="ECO:0000256" key="10">
    <source>
        <dbReference type="ARBA" id="ARBA00023014"/>
    </source>
</evidence>
<dbReference type="Pfam" id="PF10609">
    <property type="entry name" value="ParA"/>
    <property type="match status" value="1"/>
</dbReference>
<keyword evidence="9" id="KW-0408">Iron</keyword>
<feature type="transmembrane region" description="Helical" evidence="13">
    <location>
        <begin position="40"/>
        <end position="68"/>
    </location>
</feature>
<protein>
    <recommendedName>
        <fullName evidence="14">Major facilitator superfamily (MFS) profile domain-containing protein</fullName>
    </recommendedName>
</protein>
<dbReference type="SUPFAM" id="SSF52540">
    <property type="entry name" value="P-loop containing nucleoside triphosphate hydrolases"/>
    <property type="match status" value="1"/>
</dbReference>
<keyword evidence="10" id="KW-0411">Iron-sulfur</keyword>
<comment type="subcellular location">
    <subcellularLocation>
        <location evidence="1">Membrane</location>
        <topology evidence="1">Multi-pass membrane protein</topology>
    </subcellularLocation>
</comment>
<dbReference type="GO" id="GO:0016020">
    <property type="term" value="C:membrane"/>
    <property type="evidence" value="ECO:0007669"/>
    <property type="project" value="UniProtKB-SubCell"/>
</dbReference>
<evidence type="ECO:0000313" key="15">
    <source>
        <dbReference type="EMBL" id="KAK5537529.1"/>
    </source>
</evidence>
<feature type="transmembrane region" description="Helical" evidence="13">
    <location>
        <begin position="136"/>
        <end position="160"/>
    </location>
</feature>
<dbReference type="GO" id="GO:0051536">
    <property type="term" value="F:iron-sulfur cluster binding"/>
    <property type="evidence" value="ECO:0007669"/>
    <property type="project" value="UniProtKB-KW"/>
</dbReference>
<comment type="similarity">
    <text evidence="2">Belongs to the major facilitator superfamily. Sugar transporter (TC 2.A.1.1) family.</text>
</comment>
<gene>
    <name evidence="15" type="ORF">LTR25_004781</name>
</gene>
<feature type="region of interest" description="Disordered" evidence="12">
    <location>
        <begin position="506"/>
        <end position="552"/>
    </location>
</feature>
<evidence type="ECO:0000259" key="14">
    <source>
        <dbReference type="PROSITE" id="PS50850"/>
    </source>
</evidence>
<evidence type="ECO:0000256" key="6">
    <source>
        <dbReference type="ARBA" id="ARBA00022741"/>
    </source>
</evidence>
<keyword evidence="7" id="KW-0067">ATP-binding</keyword>
<keyword evidence="5" id="KW-0479">Metal-binding</keyword>
<feature type="transmembrane region" description="Helical" evidence="13">
    <location>
        <begin position="359"/>
        <end position="379"/>
    </location>
</feature>
<evidence type="ECO:0000256" key="4">
    <source>
        <dbReference type="ARBA" id="ARBA00022692"/>
    </source>
</evidence>
<dbReference type="GO" id="GO:0140663">
    <property type="term" value="F:ATP-dependent FeS chaperone activity"/>
    <property type="evidence" value="ECO:0007669"/>
    <property type="project" value="InterPro"/>
</dbReference>